<keyword evidence="2" id="KW-1185">Reference proteome</keyword>
<dbReference type="EMBL" id="CM046120">
    <property type="protein sequence ID" value="KAI8437548.1"/>
    <property type="molecule type" value="Genomic_DNA"/>
</dbReference>
<accession>A0ACC0KM84</accession>
<evidence type="ECO:0000313" key="2">
    <source>
        <dbReference type="Proteomes" id="UP001064048"/>
    </source>
</evidence>
<evidence type="ECO:0000313" key="1">
    <source>
        <dbReference type="EMBL" id="KAI8437548.1"/>
    </source>
</evidence>
<protein>
    <submittedName>
        <fullName evidence="1">Uncharacterized protein</fullName>
    </submittedName>
</protein>
<gene>
    <name evidence="1" type="ORF">MSG28_011846</name>
</gene>
<name>A0ACC0KM84_CHOFU</name>
<sequence>MKAETQRKAKEQVAPVEEPQDDDRGISRATEEEYRPGQVFSLNAQELLELQPERKAPLASNQQLQQLYTDPQQEHKQNLQQFYYLEPQSARQVSLQPSHAVIARPHYSTNGGEASVGAALSVSDSSNSAAAFDQDLLALLSHQPVRQEEIRQPAYVQPQQQVSTQSSSPQYQQVDRYITKPSKKPTKLRSKIQIAATQPSVAPQQYLIETTNVQQQQQQPQQQQLQYRIAPQPQPQRPVQALRYSPIQPTAAAAQQIYYERPESQGLKVVPAPKLQQPRLQMNYRFVPQYQQAEATPKQYRIVEAPRHQPVRQEPQRISASSVERPVAYLKRFPEPEKVRAVKLYEQAAPEELRPAPQPAQIIGEQYYLRPLYRSNEQRQRYELPQGLEQARVAESTKPPHSAIYVSKNLGPKKPLRPQPVLRVDQPLKSEQQYRQDVQQYRSQQPRLEQVNIEQHGQNLEDQRSHLPPPKNNKAYTPEEFQALVAAGYAVTPIPVGSLDRQAQSRADVEPAPAPAQPLPQRRPLYSRRNQYLPLRSDEAP</sequence>
<dbReference type="Proteomes" id="UP001064048">
    <property type="component" value="Chromosome 20"/>
</dbReference>
<proteinExistence type="predicted"/>
<organism evidence="1 2">
    <name type="scientific">Choristoneura fumiferana</name>
    <name type="common">Spruce budworm moth</name>
    <name type="synonym">Archips fumiferana</name>
    <dbReference type="NCBI Taxonomy" id="7141"/>
    <lineage>
        <taxon>Eukaryota</taxon>
        <taxon>Metazoa</taxon>
        <taxon>Ecdysozoa</taxon>
        <taxon>Arthropoda</taxon>
        <taxon>Hexapoda</taxon>
        <taxon>Insecta</taxon>
        <taxon>Pterygota</taxon>
        <taxon>Neoptera</taxon>
        <taxon>Endopterygota</taxon>
        <taxon>Lepidoptera</taxon>
        <taxon>Glossata</taxon>
        <taxon>Ditrysia</taxon>
        <taxon>Tortricoidea</taxon>
        <taxon>Tortricidae</taxon>
        <taxon>Tortricinae</taxon>
        <taxon>Choristoneura</taxon>
    </lineage>
</organism>
<reference evidence="1 2" key="1">
    <citation type="journal article" date="2022" name="Genome Biol. Evol.">
        <title>The Spruce Budworm Genome: Reconstructing the Evolutionary History of Antifreeze Proteins.</title>
        <authorList>
            <person name="Beliveau C."/>
            <person name="Gagne P."/>
            <person name="Picq S."/>
            <person name="Vernygora O."/>
            <person name="Keeling C.I."/>
            <person name="Pinkney K."/>
            <person name="Doucet D."/>
            <person name="Wen F."/>
            <person name="Johnston J.S."/>
            <person name="Maaroufi H."/>
            <person name="Boyle B."/>
            <person name="Laroche J."/>
            <person name="Dewar K."/>
            <person name="Juretic N."/>
            <person name="Blackburn G."/>
            <person name="Nisole A."/>
            <person name="Brunet B."/>
            <person name="Brandao M."/>
            <person name="Lumley L."/>
            <person name="Duan J."/>
            <person name="Quan G."/>
            <person name="Lucarotti C.J."/>
            <person name="Roe A.D."/>
            <person name="Sperling F.A.H."/>
            <person name="Levesque R.C."/>
            <person name="Cusson M."/>
        </authorList>
    </citation>
    <scope>NUCLEOTIDE SEQUENCE [LARGE SCALE GENOMIC DNA]</scope>
    <source>
        <strain evidence="1">Glfc:IPQL:Cfum</strain>
    </source>
</reference>
<comment type="caution">
    <text evidence="1">The sequence shown here is derived from an EMBL/GenBank/DDBJ whole genome shotgun (WGS) entry which is preliminary data.</text>
</comment>